<protein>
    <submittedName>
        <fullName evidence="2">Uncharacterized protein</fullName>
    </submittedName>
</protein>
<dbReference type="EMBL" id="MHOK01000005">
    <property type="protein sequence ID" value="OGZ62239.1"/>
    <property type="molecule type" value="Genomic_DNA"/>
</dbReference>
<sequence>MLDIALNNYVQAFDTTPQKIKDVLFADFTSSAIKNITHRHNAQNNMLDISATIGYVLVGLIPVKNIIEVLKLEAQLDQNTARNIAYDIREQIFAPIAQELASIQAQAQNSWGQINVLQPQTMLTVAPVLDESITREKLQMIPPALQDHPALELPTKVAPAPPQNLPTEPKAIDNIPPDNRIDLRDKRDTRF</sequence>
<feature type="region of interest" description="Disordered" evidence="1">
    <location>
        <begin position="154"/>
        <end position="191"/>
    </location>
</feature>
<dbReference type="STRING" id="1802165.A3F94_02840"/>
<proteinExistence type="predicted"/>
<accession>A0A1G2HIL6</accession>
<organism evidence="2 3">
    <name type="scientific">Candidatus Spechtbacteria bacterium RIFCSPLOWO2_12_FULL_38_22</name>
    <dbReference type="NCBI Taxonomy" id="1802165"/>
    <lineage>
        <taxon>Bacteria</taxon>
        <taxon>Candidatus Spechtiibacteriota</taxon>
    </lineage>
</organism>
<dbReference type="Proteomes" id="UP000176770">
    <property type="component" value="Unassembled WGS sequence"/>
</dbReference>
<reference evidence="2 3" key="1">
    <citation type="journal article" date="2016" name="Nat. Commun.">
        <title>Thousands of microbial genomes shed light on interconnected biogeochemical processes in an aquifer system.</title>
        <authorList>
            <person name="Anantharaman K."/>
            <person name="Brown C.T."/>
            <person name="Hug L.A."/>
            <person name="Sharon I."/>
            <person name="Castelle C.J."/>
            <person name="Probst A.J."/>
            <person name="Thomas B.C."/>
            <person name="Singh A."/>
            <person name="Wilkins M.J."/>
            <person name="Karaoz U."/>
            <person name="Brodie E.L."/>
            <person name="Williams K.H."/>
            <person name="Hubbard S.S."/>
            <person name="Banfield J.F."/>
        </authorList>
    </citation>
    <scope>NUCLEOTIDE SEQUENCE [LARGE SCALE GENOMIC DNA]</scope>
</reference>
<name>A0A1G2HIL6_9BACT</name>
<evidence type="ECO:0000313" key="3">
    <source>
        <dbReference type="Proteomes" id="UP000176770"/>
    </source>
</evidence>
<feature type="compositionally biased region" description="Basic and acidic residues" evidence="1">
    <location>
        <begin position="179"/>
        <end position="191"/>
    </location>
</feature>
<evidence type="ECO:0000256" key="1">
    <source>
        <dbReference type="SAM" id="MobiDB-lite"/>
    </source>
</evidence>
<dbReference type="AlphaFoldDB" id="A0A1G2HIL6"/>
<gene>
    <name evidence="2" type="ORF">A3F94_02840</name>
</gene>
<comment type="caution">
    <text evidence="2">The sequence shown here is derived from an EMBL/GenBank/DDBJ whole genome shotgun (WGS) entry which is preliminary data.</text>
</comment>
<evidence type="ECO:0000313" key="2">
    <source>
        <dbReference type="EMBL" id="OGZ62239.1"/>
    </source>
</evidence>